<comment type="similarity">
    <text evidence="5">Belongs to the truncated hemoglobin family. Group II subfamily.</text>
</comment>
<dbReference type="CDD" id="cd14773">
    <property type="entry name" value="TrHb2_PhHbO-like_O"/>
    <property type="match status" value="1"/>
</dbReference>
<keyword evidence="1" id="KW-0813">Transport</keyword>
<sequence length="130" mass="15074">MSELKTPYERIGGEVAVRKLCQTFYQIMCNTEQTSIIRALHPSNIQISEEKLFLFLTGWLGGPPLYTDLYGHPRLRARHLPFSIGVEERDQWLYCMAQALKTMDIDELFAQQLMASFVQTADFMRNRPEA</sequence>
<dbReference type="EMBL" id="LAZR01000426">
    <property type="protein sequence ID" value="KKN69440.1"/>
    <property type="molecule type" value="Genomic_DNA"/>
</dbReference>
<dbReference type="GO" id="GO:0020037">
    <property type="term" value="F:heme binding"/>
    <property type="evidence" value="ECO:0007669"/>
    <property type="project" value="InterPro"/>
</dbReference>
<gene>
    <name evidence="6" type="ORF">LCGC14_0440770</name>
</gene>
<dbReference type="GO" id="GO:0005344">
    <property type="term" value="F:oxygen carrier activity"/>
    <property type="evidence" value="ECO:0007669"/>
    <property type="project" value="InterPro"/>
</dbReference>
<keyword evidence="3" id="KW-0479">Metal-binding</keyword>
<protein>
    <recommendedName>
        <fullName evidence="7">Hemoglobin-like protein</fullName>
    </recommendedName>
</protein>
<evidence type="ECO:0000256" key="1">
    <source>
        <dbReference type="ARBA" id="ARBA00022448"/>
    </source>
</evidence>
<evidence type="ECO:0000256" key="5">
    <source>
        <dbReference type="ARBA" id="ARBA00034496"/>
    </source>
</evidence>
<dbReference type="PANTHER" id="PTHR47366:SF1">
    <property type="entry name" value="TWO-ON-TWO HEMOGLOBIN-3"/>
    <property type="match status" value="1"/>
</dbReference>
<dbReference type="AlphaFoldDB" id="A0A0F9SKC4"/>
<dbReference type="PANTHER" id="PTHR47366">
    <property type="entry name" value="TWO-ON-TWO HEMOGLOBIN-3"/>
    <property type="match status" value="1"/>
</dbReference>
<evidence type="ECO:0000256" key="3">
    <source>
        <dbReference type="ARBA" id="ARBA00022723"/>
    </source>
</evidence>
<dbReference type="Gene3D" id="1.10.490.10">
    <property type="entry name" value="Globins"/>
    <property type="match status" value="1"/>
</dbReference>
<organism evidence="6">
    <name type="scientific">marine sediment metagenome</name>
    <dbReference type="NCBI Taxonomy" id="412755"/>
    <lineage>
        <taxon>unclassified sequences</taxon>
        <taxon>metagenomes</taxon>
        <taxon>ecological metagenomes</taxon>
    </lineage>
</organism>
<dbReference type="GO" id="GO:0019825">
    <property type="term" value="F:oxygen binding"/>
    <property type="evidence" value="ECO:0007669"/>
    <property type="project" value="InterPro"/>
</dbReference>
<accession>A0A0F9SKC4</accession>
<dbReference type="Pfam" id="PF01152">
    <property type="entry name" value="Bac_globin"/>
    <property type="match status" value="1"/>
</dbReference>
<dbReference type="InterPro" id="IPR009050">
    <property type="entry name" value="Globin-like_sf"/>
</dbReference>
<dbReference type="SUPFAM" id="SSF46458">
    <property type="entry name" value="Globin-like"/>
    <property type="match status" value="1"/>
</dbReference>
<comment type="caution">
    <text evidence="6">The sequence shown here is derived from an EMBL/GenBank/DDBJ whole genome shotgun (WGS) entry which is preliminary data.</text>
</comment>
<dbReference type="InterPro" id="IPR012292">
    <property type="entry name" value="Globin/Proto"/>
</dbReference>
<dbReference type="InterPro" id="IPR001486">
    <property type="entry name" value="Hemoglobin_trunc"/>
</dbReference>
<reference evidence="6" key="1">
    <citation type="journal article" date="2015" name="Nature">
        <title>Complex archaea that bridge the gap between prokaryotes and eukaryotes.</title>
        <authorList>
            <person name="Spang A."/>
            <person name="Saw J.H."/>
            <person name="Jorgensen S.L."/>
            <person name="Zaremba-Niedzwiedzka K."/>
            <person name="Martijn J."/>
            <person name="Lind A.E."/>
            <person name="van Eijk R."/>
            <person name="Schleper C."/>
            <person name="Guy L."/>
            <person name="Ettema T.J."/>
        </authorList>
    </citation>
    <scope>NUCLEOTIDE SEQUENCE</scope>
</reference>
<evidence type="ECO:0000256" key="4">
    <source>
        <dbReference type="ARBA" id="ARBA00023004"/>
    </source>
</evidence>
<name>A0A0F9SKC4_9ZZZZ</name>
<dbReference type="InterPro" id="IPR044203">
    <property type="entry name" value="GlbO/GLB3-like"/>
</dbReference>
<evidence type="ECO:0000313" key="6">
    <source>
        <dbReference type="EMBL" id="KKN69440.1"/>
    </source>
</evidence>
<dbReference type="GO" id="GO:0046872">
    <property type="term" value="F:metal ion binding"/>
    <property type="evidence" value="ECO:0007669"/>
    <property type="project" value="UniProtKB-KW"/>
</dbReference>
<keyword evidence="4" id="KW-0408">Iron</keyword>
<proteinExistence type="inferred from homology"/>
<keyword evidence="2" id="KW-0349">Heme</keyword>
<evidence type="ECO:0000256" key="2">
    <source>
        <dbReference type="ARBA" id="ARBA00022617"/>
    </source>
</evidence>
<evidence type="ECO:0008006" key="7">
    <source>
        <dbReference type="Google" id="ProtNLM"/>
    </source>
</evidence>